<feature type="domain" description="Cation efflux protein cytoplasmic" evidence="9">
    <location>
        <begin position="227"/>
        <end position="303"/>
    </location>
</feature>
<evidence type="ECO:0000313" key="10">
    <source>
        <dbReference type="EMBL" id="WYJ87664.1"/>
    </source>
</evidence>
<evidence type="ECO:0000256" key="1">
    <source>
        <dbReference type="ARBA" id="ARBA00004141"/>
    </source>
</evidence>
<evidence type="ECO:0000259" key="8">
    <source>
        <dbReference type="Pfam" id="PF01545"/>
    </source>
</evidence>
<dbReference type="SUPFAM" id="SSF161111">
    <property type="entry name" value="Cation efflux protein transmembrane domain-like"/>
    <property type="match status" value="1"/>
</dbReference>
<keyword evidence="3" id="KW-0813">Transport</keyword>
<dbReference type="Pfam" id="PF01545">
    <property type="entry name" value="Cation_efflux"/>
    <property type="match status" value="1"/>
</dbReference>
<keyword evidence="11" id="KW-1185">Reference proteome</keyword>
<dbReference type="Gene3D" id="1.20.1510.10">
    <property type="entry name" value="Cation efflux protein transmembrane domain"/>
    <property type="match status" value="1"/>
</dbReference>
<evidence type="ECO:0000256" key="2">
    <source>
        <dbReference type="ARBA" id="ARBA00008114"/>
    </source>
</evidence>
<sequence length="389" mass="43894">MIMINFLIDRFEKRQPKNSDTRTAFGIFAGVVGLLSNLLLFVGKLLIGLISGSVSIMADAMNNLSDTVSSVLTLVGFYIAGKPADKEHPYGHERFEYISGMLVSLLITFVGFQFFMTSIERIKAPQSIKVTPVILIILVLSILIKVWQSLFYKRVAKKIDSNTLVATAKDSLNDVFTTIAVLVSATVEGVTGLKIDGIVGLVIACYIIFSGLQLIREFINELMGLRPDQAAIDQMKLYLSSVSEIVGYHDLLIHQYGPNKTFASVHIEIDDRWDLTKAHETIDEIELEFRQKLGVDLVCHIDPVNLYDQRQQFIHQELKKIIKGIDSELKGHDIRLVEHGGKPRILFDLVVPNQFKATDQELKIRIQEQVYRNIGDYPVKVTFDHNYLL</sequence>
<dbReference type="NCBIfam" id="TIGR01297">
    <property type="entry name" value="CDF"/>
    <property type="match status" value="1"/>
</dbReference>
<dbReference type="PANTHER" id="PTHR43840:SF50">
    <property type="entry name" value="MANGANESE EFFLUX SYSTEM PROTEIN MNES"/>
    <property type="match status" value="1"/>
</dbReference>
<protein>
    <recommendedName>
        <fullName evidence="12">Cation transporter</fullName>
    </recommendedName>
</protein>
<feature type="domain" description="Cation efflux protein transmembrane" evidence="8">
    <location>
        <begin position="32"/>
        <end position="223"/>
    </location>
</feature>
<dbReference type="SUPFAM" id="SSF160240">
    <property type="entry name" value="Cation efflux protein cytoplasmic domain-like"/>
    <property type="match status" value="1"/>
</dbReference>
<feature type="transmembrane region" description="Helical" evidence="7">
    <location>
        <begin position="197"/>
        <end position="215"/>
    </location>
</feature>
<dbReference type="InterPro" id="IPR036837">
    <property type="entry name" value="Cation_efflux_CTD_sf"/>
</dbReference>
<comment type="similarity">
    <text evidence="2">Belongs to the cation diffusion facilitator (CDF) transporter (TC 2.A.4) family.</text>
</comment>
<evidence type="ECO:0000256" key="6">
    <source>
        <dbReference type="ARBA" id="ARBA00023136"/>
    </source>
</evidence>
<comment type="subcellular location">
    <subcellularLocation>
        <location evidence="1">Membrane</location>
        <topology evidence="1">Multi-pass membrane protein</topology>
    </subcellularLocation>
</comment>
<dbReference type="PANTHER" id="PTHR43840">
    <property type="entry name" value="MITOCHONDRIAL METAL TRANSPORTER 1-RELATED"/>
    <property type="match status" value="1"/>
</dbReference>
<dbReference type="InterPro" id="IPR002524">
    <property type="entry name" value="Cation_efflux"/>
</dbReference>
<feature type="transmembrane region" description="Helical" evidence="7">
    <location>
        <begin position="23"/>
        <end position="47"/>
    </location>
</feature>
<dbReference type="InterPro" id="IPR027470">
    <property type="entry name" value="Cation_efflux_CTD"/>
</dbReference>
<evidence type="ECO:0008006" key="12">
    <source>
        <dbReference type="Google" id="ProtNLM"/>
    </source>
</evidence>
<name>A0ABZ2TA10_9ENTE</name>
<evidence type="ECO:0000256" key="4">
    <source>
        <dbReference type="ARBA" id="ARBA00022692"/>
    </source>
</evidence>
<proteinExistence type="inferred from homology"/>
<dbReference type="InterPro" id="IPR027469">
    <property type="entry name" value="Cation_efflux_TMD_sf"/>
</dbReference>
<dbReference type="Proteomes" id="UP000195080">
    <property type="component" value="Chromosome"/>
</dbReference>
<evidence type="ECO:0000256" key="3">
    <source>
        <dbReference type="ARBA" id="ARBA00022448"/>
    </source>
</evidence>
<reference evidence="11" key="1">
    <citation type="submission" date="2017-05" db="EMBL/GenBank/DDBJ databases">
        <title>The Genome Sequence of EEnterococcus faecalis 9F2_4866.</title>
        <authorList>
            <consortium name="The Broad Institute Genomics Platform"/>
            <consortium name="The Broad Institute Genomic Center for Infectious Diseases"/>
            <person name="Earl A."/>
            <person name="Manson A."/>
            <person name="Schwartman J."/>
            <person name="Gilmore M."/>
            <person name="Abouelleil A."/>
            <person name="Cao P."/>
            <person name="Chapman S."/>
            <person name="Cusick C."/>
            <person name="Shea T."/>
            <person name="Young S."/>
            <person name="Neafsey D."/>
            <person name="Nusbaum C."/>
            <person name="Birren B."/>
        </authorList>
    </citation>
    <scope>NUCLEOTIDE SEQUENCE [LARGE SCALE GENOMIC DNA]</scope>
    <source>
        <strain evidence="11">12C11_DIV0727</strain>
    </source>
</reference>
<dbReference type="Gene3D" id="3.30.70.1350">
    <property type="entry name" value="Cation efflux protein, cytoplasmic domain"/>
    <property type="match status" value="1"/>
</dbReference>
<dbReference type="EMBL" id="CP147248">
    <property type="protein sequence ID" value="WYJ87664.1"/>
    <property type="molecule type" value="Genomic_DNA"/>
</dbReference>
<evidence type="ECO:0000256" key="5">
    <source>
        <dbReference type="ARBA" id="ARBA00022989"/>
    </source>
</evidence>
<dbReference type="Pfam" id="PF16916">
    <property type="entry name" value="ZT_dimer"/>
    <property type="match status" value="1"/>
</dbReference>
<keyword evidence="4 7" id="KW-0812">Transmembrane</keyword>
<feature type="transmembrane region" description="Helical" evidence="7">
    <location>
        <begin position="97"/>
        <end position="116"/>
    </location>
</feature>
<gene>
    <name evidence="10" type="ORF">A5866_002788</name>
</gene>
<evidence type="ECO:0000256" key="7">
    <source>
        <dbReference type="SAM" id="Phobius"/>
    </source>
</evidence>
<evidence type="ECO:0000313" key="11">
    <source>
        <dbReference type="Proteomes" id="UP000195080"/>
    </source>
</evidence>
<accession>A0ABZ2TA10</accession>
<feature type="transmembrane region" description="Helical" evidence="7">
    <location>
        <begin position="128"/>
        <end position="147"/>
    </location>
</feature>
<keyword evidence="6 7" id="KW-0472">Membrane</keyword>
<organism evidence="10 11">
    <name type="scientific">Candidatus Enterococcus lemimoniae</name>
    <dbReference type="NCBI Taxonomy" id="1834167"/>
    <lineage>
        <taxon>Bacteria</taxon>
        <taxon>Bacillati</taxon>
        <taxon>Bacillota</taxon>
        <taxon>Bacilli</taxon>
        <taxon>Lactobacillales</taxon>
        <taxon>Enterococcaceae</taxon>
        <taxon>Enterococcus</taxon>
    </lineage>
</organism>
<dbReference type="InterPro" id="IPR050291">
    <property type="entry name" value="CDF_Transporter"/>
</dbReference>
<keyword evidence="5 7" id="KW-1133">Transmembrane helix</keyword>
<dbReference type="InterPro" id="IPR058533">
    <property type="entry name" value="Cation_efflux_TM"/>
</dbReference>
<evidence type="ECO:0000259" key="9">
    <source>
        <dbReference type="Pfam" id="PF16916"/>
    </source>
</evidence>